<evidence type="ECO:0000256" key="4">
    <source>
        <dbReference type="ARBA" id="ARBA00023274"/>
    </source>
</evidence>
<evidence type="ECO:0000256" key="8">
    <source>
        <dbReference type="RuleBase" id="RU004414"/>
    </source>
</evidence>
<comment type="caution">
    <text evidence="9">The sequence shown here is derived from an EMBL/GenBank/DDBJ whole genome shotgun (WGS) entry which is preliminary data.</text>
</comment>
<keyword evidence="6 8" id="KW-0694">RNA-binding</keyword>
<dbReference type="CDD" id="cd01433">
    <property type="entry name" value="Ribosomal_L16_L10e"/>
    <property type="match status" value="1"/>
</dbReference>
<gene>
    <name evidence="6" type="primary">rplP</name>
    <name evidence="9" type="ORF">A3I42_01220</name>
</gene>
<dbReference type="Gene3D" id="3.90.1170.10">
    <property type="entry name" value="Ribosomal protein L10e/L16"/>
    <property type="match status" value="1"/>
</dbReference>
<sequence>MLFPKKVKHRKWHRHAGSVRANATRTHRVNFGEWGLKAMTHGYATSRQIESARRTISRYLHKGGKMWIRVFPDKPITIKGSEVPMGSGKGTVDHYVANVRPGMILFEIDGVGEDVSSEALRSAGYKLSMKTKIVKRLDT</sequence>
<proteinExistence type="inferred from homology"/>
<evidence type="ECO:0000256" key="7">
    <source>
        <dbReference type="RuleBase" id="RU004413"/>
    </source>
</evidence>
<dbReference type="PANTHER" id="PTHR12220:SF13">
    <property type="entry name" value="LARGE RIBOSOMAL SUBUNIT PROTEIN UL16M"/>
    <property type="match status" value="1"/>
</dbReference>
<evidence type="ECO:0000256" key="3">
    <source>
        <dbReference type="ARBA" id="ARBA00022980"/>
    </source>
</evidence>
<dbReference type="InterPro" id="IPR000114">
    <property type="entry name" value="Ribosomal_uL16_bact-type"/>
</dbReference>
<keyword evidence="3 6" id="KW-0689">Ribosomal protein</keyword>
<organism evidence="9 10">
    <name type="scientific">Candidatus Uhrbacteria bacterium RIFCSPLOWO2_02_FULL_49_11</name>
    <dbReference type="NCBI Taxonomy" id="1802409"/>
    <lineage>
        <taxon>Bacteria</taxon>
        <taxon>Candidatus Uhriibacteriota</taxon>
    </lineage>
</organism>
<evidence type="ECO:0000313" key="9">
    <source>
        <dbReference type="EMBL" id="OGL88372.1"/>
    </source>
</evidence>
<evidence type="ECO:0000256" key="6">
    <source>
        <dbReference type="HAMAP-Rule" id="MF_01342"/>
    </source>
</evidence>
<dbReference type="GO" id="GO:1990904">
    <property type="term" value="C:ribonucleoprotein complex"/>
    <property type="evidence" value="ECO:0007669"/>
    <property type="project" value="UniProtKB-KW"/>
</dbReference>
<dbReference type="GO" id="GO:0003735">
    <property type="term" value="F:structural constituent of ribosome"/>
    <property type="evidence" value="ECO:0007669"/>
    <property type="project" value="InterPro"/>
</dbReference>
<dbReference type="PANTHER" id="PTHR12220">
    <property type="entry name" value="50S/60S RIBOSOMAL PROTEIN L16"/>
    <property type="match status" value="1"/>
</dbReference>
<dbReference type="HAMAP" id="MF_01342">
    <property type="entry name" value="Ribosomal_uL16"/>
    <property type="match status" value="1"/>
</dbReference>
<comment type="function">
    <text evidence="6 8">Binds 23S rRNA and is also seen to make contacts with the A and possibly P site tRNAs.</text>
</comment>
<keyword evidence="4 6" id="KW-0687">Ribonucleoprotein</keyword>
<dbReference type="InterPro" id="IPR036920">
    <property type="entry name" value="Ribosomal_uL16_sf"/>
</dbReference>
<dbReference type="AlphaFoldDB" id="A0A1F7VCU9"/>
<comment type="subunit">
    <text evidence="6 8">Part of the 50S ribosomal subunit.</text>
</comment>
<dbReference type="PRINTS" id="PR00060">
    <property type="entry name" value="RIBOSOMALL16"/>
</dbReference>
<keyword evidence="6 8" id="KW-0699">rRNA-binding</keyword>
<evidence type="ECO:0000256" key="2">
    <source>
        <dbReference type="ARBA" id="ARBA00022555"/>
    </source>
</evidence>
<evidence type="ECO:0000256" key="1">
    <source>
        <dbReference type="ARBA" id="ARBA00008931"/>
    </source>
</evidence>
<accession>A0A1F7VCU9</accession>
<dbReference type="Pfam" id="PF00252">
    <property type="entry name" value="Ribosomal_L16"/>
    <property type="match status" value="1"/>
</dbReference>
<dbReference type="EMBL" id="MGER01000035">
    <property type="protein sequence ID" value="OGL88372.1"/>
    <property type="molecule type" value="Genomic_DNA"/>
</dbReference>
<dbReference type="FunFam" id="3.90.1170.10:FF:000001">
    <property type="entry name" value="50S ribosomal protein L16"/>
    <property type="match status" value="1"/>
</dbReference>
<dbReference type="NCBIfam" id="TIGR01164">
    <property type="entry name" value="rplP_bact"/>
    <property type="match status" value="1"/>
</dbReference>
<dbReference type="Proteomes" id="UP000178264">
    <property type="component" value="Unassembled WGS sequence"/>
</dbReference>
<dbReference type="InterPro" id="IPR016180">
    <property type="entry name" value="Ribosomal_uL16_dom"/>
</dbReference>
<dbReference type="GO" id="GO:0005840">
    <property type="term" value="C:ribosome"/>
    <property type="evidence" value="ECO:0007669"/>
    <property type="project" value="UniProtKB-KW"/>
</dbReference>
<name>A0A1F7VCU9_9BACT</name>
<reference evidence="9 10" key="1">
    <citation type="journal article" date="2016" name="Nat. Commun.">
        <title>Thousands of microbial genomes shed light on interconnected biogeochemical processes in an aquifer system.</title>
        <authorList>
            <person name="Anantharaman K."/>
            <person name="Brown C.T."/>
            <person name="Hug L.A."/>
            <person name="Sharon I."/>
            <person name="Castelle C.J."/>
            <person name="Probst A.J."/>
            <person name="Thomas B.C."/>
            <person name="Singh A."/>
            <person name="Wilkins M.J."/>
            <person name="Karaoz U."/>
            <person name="Brodie E.L."/>
            <person name="Williams K.H."/>
            <person name="Hubbard S.S."/>
            <person name="Banfield J.F."/>
        </authorList>
    </citation>
    <scope>NUCLEOTIDE SEQUENCE [LARGE SCALE GENOMIC DNA]</scope>
</reference>
<dbReference type="SUPFAM" id="SSF54686">
    <property type="entry name" value="Ribosomal protein L16p/L10e"/>
    <property type="match status" value="1"/>
</dbReference>
<dbReference type="GO" id="GO:0000049">
    <property type="term" value="F:tRNA binding"/>
    <property type="evidence" value="ECO:0007669"/>
    <property type="project" value="UniProtKB-KW"/>
</dbReference>
<protein>
    <recommendedName>
        <fullName evidence="5 6">Large ribosomal subunit protein uL16</fullName>
    </recommendedName>
</protein>
<dbReference type="InterPro" id="IPR047873">
    <property type="entry name" value="Ribosomal_uL16"/>
</dbReference>
<dbReference type="GO" id="GO:0006412">
    <property type="term" value="P:translation"/>
    <property type="evidence" value="ECO:0007669"/>
    <property type="project" value="UniProtKB-UniRule"/>
</dbReference>
<keyword evidence="2 6" id="KW-0820">tRNA-binding</keyword>
<evidence type="ECO:0000256" key="5">
    <source>
        <dbReference type="ARBA" id="ARBA00035198"/>
    </source>
</evidence>
<dbReference type="GO" id="GO:0019843">
    <property type="term" value="F:rRNA binding"/>
    <property type="evidence" value="ECO:0007669"/>
    <property type="project" value="UniProtKB-UniRule"/>
</dbReference>
<comment type="similarity">
    <text evidence="1 6 7">Belongs to the universal ribosomal protein uL16 family.</text>
</comment>
<evidence type="ECO:0000313" key="10">
    <source>
        <dbReference type="Proteomes" id="UP000178264"/>
    </source>
</evidence>